<evidence type="ECO:0000259" key="2">
    <source>
        <dbReference type="Pfam" id="PF25938"/>
    </source>
</evidence>
<dbReference type="Pfam" id="PF25938">
    <property type="entry name" value="DUF7981"/>
    <property type="match status" value="1"/>
</dbReference>
<dbReference type="EMBL" id="AOMC01000112">
    <property type="protein sequence ID" value="EMA43928.1"/>
    <property type="molecule type" value="Genomic_DNA"/>
</dbReference>
<accession>M0MF10</accession>
<evidence type="ECO:0000256" key="1">
    <source>
        <dbReference type="SAM" id="Phobius"/>
    </source>
</evidence>
<keyword evidence="1" id="KW-0812">Transmembrane</keyword>
<comment type="caution">
    <text evidence="3">The sequence shown here is derived from an EMBL/GenBank/DDBJ whole genome shotgun (WGS) entry which is preliminary data.</text>
</comment>
<feature type="transmembrane region" description="Helical" evidence="1">
    <location>
        <begin position="33"/>
        <end position="57"/>
    </location>
</feature>
<dbReference type="eggNOG" id="arCOG06419">
    <property type="taxonomic scope" value="Archaea"/>
</dbReference>
<dbReference type="Proteomes" id="UP000011568">
    <property type="component" value="Unassembled WGS sequence"/>
</dbReference>
<dbReference type="RefSeq" id="WP_004054085.1">
    <property type="nucleotide sequence ID" value="NZ_AOMC01000112.1"/>
</dbReference>
<evidence type="ECO:0000313" key="4">
    <source>
        <dbReference type="Proteomes" id="UP000011568"/>
    </source>
</evidence>
<proteinExistence type="predicted"/>
<sequence length="67" mass="7103">MRPRTKTGLLWGAVGALAFLVLAQGYELVATPGISLLAKLAIAAIVWIVASGASYLFEGWLARSERS</sequence>
<protein>
    <recommendedName>
        <fullName evidence="2">DUF7981 domain-containing protein</fullName>
    </recommendedName>
</protein>
<evidence type="ECO:0000313" key="3">
    <source>
        <dbReference type="EMBL" id="EMA43928.1"/>
    </source>
</evidence>
<gene>
    <name evidence="3" type="ORF">C448_09280</name>
</gene>
<dbReference type="InterPro" id="IPR058287">
    <property type="entry name" value="DUF7981"/>
</dbReference>
<dbReference type="AlphaFoldDB" id="M0MF10"/>
<keyword evidence="1" id="KW-0472">Membrane</keyword>
<dbReference type="PATRIC" id="fig|931277.6.peg.1825"/>
<keyword evidence="1" id="KW-1133">Transmembrane helix</keyword>
<organism evidence="3 4">
    <name type="scientific">Halococcus morrhuae DSM 1307</name>
    <dbReference type="NCBI Taxonomy" id="931277"/>
    <lineage>
        <taxon>Archaea</taxon>
        <taxon>Methanobacteriati</taxon>
        <taxon>Methanobacteriota</taxon>
        <taxon>Stenosarchaea group</taxon>
        <taxon>Halobacteria</taxon>
        <taxon>Halobacteriales</taxon>
        <taxon>Halococcaceae</taxon>
        <taxon>Halococcus</taxon>
    </lineage>
</organism>
<keyword evidence="4" id="KW-1185">Reference proteome</keyword>
<reference evidence="3 4" key="1">
    <citation type="journal article" date="2014" name="PLoS Genet.">
        <title>Phylogenetically driven sequencing of extremely halophilic archaea reveals strategies for static and dynamic osmo-response.</title>
        <authorList>
            <person name="Becker E.A."/>
            <person name="Seitzer P.M."/>
            <person name="Tritt A."/>
            <person name="Larsen D."/>
            <person name="Krusor M."/>
            <person name="Yao A.I."/>
            <person name="Wu D."/>
            <person name="Madern D."/>
            <person name="Eisen J.A."/>
            <person name="Darling A.E."/>
            <person name="Facciotti M.T."/>
        </authorList>
    </citation>
    <scope>NUCLEOTIDE SEQUENCE [LARGE SCALE GENOMIC DNA]</scope>
    <source>
        <strain evidence="3 4">DSM 1307</strain>
    </source>
</reference>
<name>M0MF10_HALMO</name>
<feature type="domain" description="DUF7981" evidence="2">
    <location>
        <begin position="1"/>
        <end position="66"/>
    </location>
</feature>